<evidence type="ECO:0000313" key="2">
    <source>
        <dbReference type="Proteomes" id="UP001185028"/>
    </source>
</evidence>
<reference evidence="1 2" key="1">
    <citation type="submission" date="2023-07" db="EMBL/GenBank/DDBJ databases">
        <title>Genomic Encyclopedia of Type Strains, Phase IV (KMG-IV): sequencing the most valuable type-strain genomes for metagenomic binning, comparative biology and taxonomic classification.</title>
        <authorList>
            <person name="Goeker M."/>
        </authorList>
    </citation>
    <scope>NUCLEOTIDE SEQUENCE [LARGE SCALE GENOMIC DNA]</scope>
    <source>
        <strain evidence="1 2">DSM 22170</strain>
    </source>
</reference>
<evidence type="ECO:0000313" key="1">
    <source>
        <dbReference type="EMBL" id="MDR6242811.1"/>
    </source>
</evidence>
<dbReference type="EMBL" id="JAVDQH010000002">
    <property type="protein sequence ID" value="MDR6242811.1"/>
    <property type="molecule type" value="Genomic_DNA"/>
</dbReference>
<sequence>MNKIHVYIAVSLLLGIGIYVASSQTATAPVWINDEDVQALVKAEKLHLITHTIANDLPEPFAIILYESSDKMGTGIVTTKNDKLQFQKEIETNRDKISTVKHLGRTTGYPYTAVVVNDQSLLQPSNILSVQLANGYTEKISLAHTNAHVFIDKEHPNSYTALTQVQIKNSSGKSLYAYND</sequence>
<name>A0ABU1IUB3_9BACL</name>
<protein>
    <submittedName>
        <fullName evidence="1">Uncharacterized protein</fullName>
    </submittedName>
</protein>
<organism evidence="1 2">
    <name type="scientific">Paenibacillus hunanensis</name>
    <dbReference type="NCBI Taxonomy" id="539262"/>
    <lineage>
        <taxon>Bacteria</taxon>
        <taxon>Bacillati</taxon>
        <taxon>Bacillota</taxon>
        <taxon>Bacilli</taxon>
        <taxon>Bacillales</taxon>
        <taxon>Paenibacillaceae</taxon>
        <taxon>Paenibacillus</taxon>
    </lineage>
</organism>
<gene>
    <name evidence="1" type="ORF">JOC58_000695</name>
</gene>
<dbReference type="Proteomes" id="UP001185028">
    <property type="component" value="Unassembled WGS sequence"/>
</dbReference>
<accession>A0ABU1IUB3</accession>
<keyword evidence="2" id="KW-1185">Reference proteome</keyword>
<proteinExistence type="predicted"/>
<dbReference type="RefSeq" id="WP_188774296.1">
    <property type="nucleotide sequence ID" value="NZ_BMMB01000002.1"/>
</dbReference>
<comment type="caution">
    <text evidence="1">The sequence shown here is derived from an EMBL/GenBank/DDBJ whole genome shotgun (WGS) entry which is preliminary data.</text>
</comment>